<evidence type="ECO:0000259" key="3">
    <source>
        <dbReference type="PROSITE" id="PS51186"/>
    </source>
</evidence>
<dbReference type="GO" id="GO:0016747">
    <property type="term" value="F:acyltransferase activity, transferring groups other than amino-acyl groups"/>
    <property type="evidence" value="ECO:0007669"/>
    <property type="project" value="InterPro"/>
</dbReference>
<dbReference type="Proteomes" id="UP000241829">
    <property type="component" value="Chromosome"/>
</dbReference>
<dbReference type="InterPro" id="IPR016181">
    <property type="entry name" value="Acyl_CoA_acyltransferase"/>
</dbReference>
<gene>
    <name evidence="4" type="ORF">C7H73_00930</name>
</gene>
<evidence type="ECO:0000313" key="5">
    <source>
        <dbReference type="Proteomes" id="UP000241829"/>
    </source>
</evidence>
<feature type="domain" description="N-acetyltransferase" evidence="3">
    <location>
        <begin position="6"/>
        <end position="171"/>
    </location>
</feature>
<organism evidence="4 5">
    <name type="scientific">Pulveribacter suum</name>
    <dbReference type="NCBI Taxonomy" id="2116657"/>
    <lineage>
        <taxon>Bacteria</taxon>
        <taxon>Pseudomonadati</taxon>
        <taxon>Pseudomonadota</taxon>
        <taxon>Betaproteobacteria</taxon>
        <taxon>Burkholderiales</taxon>
        <taxon>Comamonadaceae</taxon>
        <taxon>Pulveribacter</taxon>
    </lineage>
</organism>
<evidence type="ECO:0000256" key="2">
    <source>
        <dbReference type="ARBA" id="ARBA00023315"/>
    </source>
</evidence>
<accession>A0A2P1NH61</accession>
<evidence type="ECO:0000256" key="1">
    <source>
        <dbReference type="ARBA" id="ARBA00022679"/>
    </source>
</evidence>
<dbReference type="RefSeq" id="WP_106844933.1">
    <property type="nucleotide sequence ID" value="NZ_CP027792.1"/>
</dbReference>
<keyword evidence="1 4" id="KW-0808">Transferase</keyword>
<dbReference type="KEGG" id="melm:C7H73_00930"/>
<dbReference type="InterPro" id="IPR050832">
    <property type="entry name" value="Bact_Acetyltransf"/>
</dbReference>
<dbReference type="EMBL" id="CP027792">
    <property type="protein sequence ID" value="AVP56372.1"/>
    <property type="molecule type" value="Genomic_DNA"/>
</dbReference>
<reference evidence="5" key="1">
    <citation type="submission" date="2018-03" db="EMBL/GenBank/DDBJ databases">
        <title>Genome sequencing of Melaminivora sp. strain SC2-7.</title>
        <authorList>
            <person name="Kim S.-J."/>
            <person name="Heo J."/>
            <person name="Ahn J.-H."/>
            <person name="Kwon S.-W."/>
        </authorList>
    </citation>
    <scope>NUCLEOTIDE SEQUENCE [LARGE SCALE GENOMIC DNA]</scope>
    <source>
        <strain evidence="5">SC2-7</strain>
    </source>
</reference>
<dbReference type="AlphaFoldDB" id="A0A2P1NH61"/>
<dbReference type="Pfam" id="PF00583">
    <property type="entry name" value="Acetyltransf_1"/>
    <property type="match status" value="1"/>
</dbReference>
<dbReference type="InterPro" id="IPR000182">
    <property type="entry name" value="GNAT_dom"/>
</dbReference>
<name>A0A2P1NH61_9BURK</name>
<sequence>MSAAAACPRPLAEADLPGLLAVQAACYGAAFVEDAQVYARRLASPAQCSLVLRAADGRVAAYGAAYRSRLGCVTPLHGDFRAVQAPDTLYLHDLAVLPAHAGQGLAGALLASLLAQARAEGLRHTALVAVQGAQGFWARQGYAGQPLPGAAQRRHLRSYGAGALYMARLLSTS</sequence>
<protein>
    <submittedName>
        <fullName evidence="4">GNAT family N-acetyltransferase</fullName>
    </submittedName>
</protein>
<dbReference type="SUPFAM" id="SSF55729">
    <property type="entry name" value="Acyl-CoA N-acyltransferases (Nat)"/>
    <property type="match status" value="1"/>
</dbReference>
<proteinExistence type="predicted"/>
<dbReference type="OrthoDB" id="359414at2"/>
<keyword evidence="2" id="KW-0012">Acyltransferase</keyword>
<keyword evidence="5" id="KW-1185">Reference proteome</keyword>
<dbReference type="PROSITE" id="PS51186">
    <property type="entry name" value="GNAT"/>
    <property type="match status" value="1"/>
</dbReference>
<evidence type="ECO:0000313" key="4">
    <source>
        <dbReference type="EMBL" id="AVP56372.1"/>
    </source>
</evidence>
<dbReference type="PANTHER" id="PTHR43877">
    <property type="entry name" value="AMINOALKYLPHOSPHONATE N-ACETYLTRANSFERASE-RELATED-RELATED"/>
    <property type="match status" value="1"/>
</dbReference>
<dbReference type="Gene3D" id="3.40.630.30">
    <property type="match status" value="1"/>
</dbReference>